<evidence type="ECO:0000313" key="6">
    <source>
        <dbReference type="EMBL" id="GAA3128486.1"/>
    </source>
</evidence>
<protein>
    <submittedName>
        <fullName evidence="6">Transcriptional regulator YxaF</fullName>
    </submittedName>
</protein>
<dbReference type="InterPro" id="IPR054156">
    <property type="entry name" value="YxaF_TetR_C"/>
</dbReference>
<dbReference type="PANTHER" id="PTHR47506:SF3">
    <property type="entry name" value="HTH-TYPE TRANSCRIPTIONAL REGULATOR LMRA"/>
    <property type="match status" value="1"/>
</dbReference>
<accession>A0ABP6MXA0</accession>
<keyword evidence="3" id="KW-0804">Transcription</keyword>
<feature type="domain" description="HTH tetR-type" evidence="5">
    <location>
        <begin position="18"/>
        <end position="78"/>
    </location>
</feature>
<dbReference type="InterPro" id="IPR001647">
    <property type="entry name" value="HTH_TetR"/>
</dbReference>
<dbReference type="InterPro" id="IPR009057">
    <property type="entry name" value="Homeodomain-like_sf"/>
</dbReference>
<evidence type="ECO:0000256" key="4">
    <source>
        <dbReference type="PROSITE-ProRule" id="PRU00335"/>
    </source>
</evidence>
<feature type="DNA-binding region" description="H-T-H motif" evidence="4">
    <location>
        <begin position="41"/>
        <end position="60"/>
    </location>
</feature>
<keyword evidence="2 4" id="KW-0238">DNA-binding</keyword>
<dbReference type="SUPFAM" id="SSF48498">
    <property type="entry name" value="Tetracyclin repressor-like, C-terminal domain"/>
    <property type="match status" value="1"/>
</dbReference>
<name>A0ABP6MXA0_9ACTN</name>
<dbReference type="Pfam" id="PF00440">
    <property type="entry name" value="TetR_N"/>
    <property type="match status" value="1"/>
</dbReference>
<evidence type="ECO:0000313" key="7">
    <source>
        <dbReference type="Proteomes" id="UP001501637"/>
    </source>
</evidence>
<keyword evidence="7" id="KW-1185">Reference proteome</keyword>
<dbReference type="PANTHER" id="PTHR47506">
    <property type="entry name" value="TRANSCRIPTIONAL REGULATORY PROTEIN"/>
    <property type="match status" value="1"/>
</dbReference>
<proteinExistence type="predicted"/>
<dbReference type="SUPFAM" id="SSF46689">
    <property type="entry name" value="Homeodomain-like"/>
    <property type="match status" value="1"/>
</dbReference>
<dbReference type="RefSeq" id="WP_344525519.1">
    <property type="nucleotide sequence ID" value="NZ_BAAAUG010000116.1"/>
</dbReference>
<organism evidence="6 7">
    <name type="scientific">Streptomyces rectiviolaceus</name>
    <dbReference type="NCBI Taxonomy" id="332591"/>
    <lineage>
        <taxon>Bacteria</taxon>
        <taxon>Bacillati</taxon>
        <taxon>Actinomycetota</taxon>
        <taxon>Actinomycetes</taxon>
        <taxon>Kitasatosporales</taxon>
        <taxon>Streptomycetaceae</taxon>
        <taxon>Streptomyces</taxon>
    </lineage>
</organism>
<dbReference type="Pfam" id="PF21993">
    <property type="entry name" value="TetR_C_13_2"/>
    <property type="match status" value="1"/>
</dbReference>
<reference evidence="7" key="1">
    <citation type="journal article" date="2019" name="Int. J. Syst. Evol. Microbiol.">
        <title>The Global Catalogue of Microorganisms (GCM) 10K type strain sequencing project: providing services to taxonomists for standard genome sequencing and annotation.</title>
        <authorList>
            <consortium name="The Broad Institute Genomics Platform"/>
            <consortium name="The Broad Institute Genome Sequencing Center for Infectious Disease"/>
            <person name="Wu L."/>
            <person name="Ma J."/>
        </authorList>
    </citation>
    <scope>NUCLEOTIDE SEQUENCE [LARGE SCALE GENOMIC DNA]</scope>
    <source>
        <strain evidence="7">JCM 9092</strain>
    </source>
</reference>
<evidence type="ECO:0000256" key="1">
    <source>
        <dbReference type="ARBA" id="ARBA00023015"/>
    </source>
</evidence>
<evidence type="ECO:0000256" key="2">
    <source>
        <dbReference type="ARBA" id="ARBA00023125"/>
    </source>
</evidence>
<dbReference type="EMBL" id="BAAAUG010000116">
    <property type="protein sequence ID" value="GAA3128486.1"/>
    <property type="molecule type" value="Genomic_DNA"/>
</dbReference>
<dbReference type="PROSITE" id="PS50977">
    <property type="entry name" value="HTH_TETR_2"/>
    <property type="match status" value="1"/>
</dbReference>
<dbReference type="Gene3D" id="1.10.357.10">
    <property type="entry name" value="Tetracycline Repressor, domain 2"/>
    <property type="match status" value="1"/>
</dbReference>
<dbReference type="InterPro" id="IPR036271">
    <property type="entry name" value="Tet_transcr_reg_TetR-rel_C_sf"/>
</dbReference>
<evidence type="ECO:0000256" key="3">
    <source>
        <dbReference type="ARBA" id="ARBA00023163"/>
    </source>
</evidence>
<dbReference type="Proteomes" id="UP001501637">
    <property type="component" value="Unassembled WGS sequence"/>
</dbReference>
<comment type="caution">
    <text evidence="6">The sequence shown here is derived from an EMBL/GenBank/DDBJ whole genome shotgun (WGS) entry which is preliminary data.</text>
</comment>
<gene>
    <name evidence="6" type="primary">yxaF</name>
    <name evidence="6" type="ORF">GCM10010449_57170</name>
</gene>
<sequence length="208" mass="21175">MAQTPSTSGTGAGAGATTGTRDRIVIAAARLLQRQGYVGTGIKQIAKDAEATLGSVYHFFPGGKEAVAVAAITHSGEEFAGMLGEALATSDDPGAAIEACAAELAVGLRESGWIEGCPVTAAALETLGTDSEIQRVCAAALGSWERLVEEKLLGSGFGATDARDVATTVISALEGAEVTAQVNRSEEPLRAAGRQLARLVGSYRIEAV</sequence>
<evidence type="ECO:0000259" key="5">
    <source>
        <dbReference type="PROSITE" id="PS50977"/>
    </source>
</evidence>
<keyword evidence="1" id="KW-0805">Transcription regulation</keyword>